<dbReference type="GO" id="GO:0032021">
    <property type="term" value="C:NELF complex"/>
    <property type="evidence" value="ECO:0007669"/>
    <property type="project" value="TreeGrafter"/>
</dbReference>
<evidence type="ECO:0000256" key="5">
    <source>
        <dbReference type="ARBA" id="ARBA00023163"/>
    </source>
</evidence>
<evidence type="ECO:0000256" key="1">
    <source>
        <dbReference type="ARBA" id="ARBA00004123"/>
    </source>
</evidence>
<dbReference type="Proteomes" id="UP000002009">
    <property type="component" value="Chromosome 2"/>
</dbReference>
<evidence type="ECO:0000256" key="3">
    <source>
        <dbReference type="ARBA" id="ARBA00022491"/>
    </source>
</evidence>
<dbReference type="GO" id="GO:0003723">
    <property type="term" value="F:RNA binding"/>
    <property type="evidence" value="ECO:0007669"/>
    <property type="project" value="TreeGrafter"/>
</dbReference>
<evidence type="ECO:0000313" key="7">
    <source>
        <dbReference type="EMBL" id="ACO61304.1"/>
    </source>
</evidence>
<dbReference type="EMBL" id="CP001323">
    <property type="protein sequence ID" value="ACO61304.1"/>
    <property type="molecule type" value="Genomic_DNA"/>
</dbReference>
<dbReference type="OrthoDB" id="511287at2759"/>
<keyword evidence="6" id="KW-0539">Nucleus</keyword>
<protein>
    <submittedName>
        <fullName evidence="7">Uncharacterized protein</fullName>
    </submittedName>
</protein>
<dbReference type="PANTHER" id="PTHR12144:SF0">
    <property type="entry name" value="NEGATIVE ELONGATION FACTOR C_D"/>
    <property type="match status" value="1"/>
</dbReference>
<accession>C1E0I2</accession>
<dbReference type="Pfam" id="PF04858">
    <property type="entry name" value="TH1"/>
    <property type="match status" value="1"/>
</dbReference>
<dbReference type="PANTHER" id="PTHR12144">
    <property type="entry name" value="NEGATIVE ELONGATION FACTOR D"/>
    <property type="match status" value="1"/>
</dbReference>
<keyword evidence="4" id="KW-0805">Transcription regulation</keyword>
<dbReference type="GeneID" id="8241240"/>
<dbReference type="GO" id="GO:0034244">
    <property type="term" value="P:negative regulation of transcription elongation by RNA polymerase II"/>
    <property type="evidence" value="ECO:0007669"/>
    <property type="project" value="TreeGrafter"/>
</dbReference>
<gene>
    <name evidence="7" type="ORF">MICPUN_107760</name>
</gene>
<proteinExistence type="inferred from homology"/>
<organism evidence="7 8">
    <name type="scientific">Micromonas commoda (strain RCC299 / NOUM17 / CCMP2709)</name>
    <name type="common">Picoplanktonic green alga</name>
    <dbReference type="NCBI Taxonomy" id="296587"/>
    <lineage>
        <taxon>Eukaryota</taxon>
        <taxon>Viridiplantae</taxon>
        <taxon>Chlorophyta</taxon>
        <taxon>Mamiellophyceae</taxon>
        <taxon>Mamiellales</taxon>
        <taxon>Mamiellaceae</taxon>
        <taxon>Micromonas</taxon>
    </lineage>
</organism>
<keyword evidence="8" id="KW-1185">Reference proteome</keyword>
<evidence type="ECO:0000313" key="8">
    <source>
        <dbReference type="Proteomes" id="UP000002009"/>
    </source>
</evidence>
<comment type="subcellular location">
    <subcellularLocation>
        <location evidence="1">Nucleus</location>
    </subcellularLocation>
</comment>
<dbReference type="KEGG" id="mis:MICPUN_107760"/>
<keyword evidence="5" id="KW-0804">Transcription</keyword>
<comment type="similarity">
    <text evidence="2">Belongs to the NELF-D family.</text>
</comment>
<reference evidence="7 8" key="1">
    <citation type="journal article" date="2009" name="Science">
        <title>Green evolution and dynamic adaptations revealed by genomes of the marine picoeukaryotes Micromonas.</title>
        <authorList>
            <person name="Worden A.Z."/>
            <person name="Lee J.H."/>
            <person name="Mock T."/>
            <person name="Rouze P."/>
            <person name="Simmons M.P."/>
            <person name="Aerts A.L."/>
            <person name="Allen A.E."/>
            <person name="Cuvelier M.L."/>
            <person name="Derelle E."/>
            <person name="Everett M.V."/>
            <person name="Foulon E."/>
            <person name="Grimwood J."/>
            <person name="Gundlach H."/>
            <person name="Henrissat B."/>
            <person name="Napoli C."/>
            <person name="McDonald S.M."/>
            <person name="Parker M.S."/>
            <person name="Rombauts S."/>
            <person name="Salamov A."/>
            <person name="Von Dassow P."/>
            <person name="Badger J.H."/>
            <person name="Coutinho P.M."/>
            <person name="Demir E."/>
            <person name="Dubchak I."/>
            <person name="Gentemann C."/>
            <person name="Eikrem W."/>
            <person name="Gready J.E."/>
            <person name="John U."/>
            <person name="Lanier W."/>
            <person name="Lindquist E.A."/>
            <person name="Lucas S."/>
            <person name="Mayer K.F."/>
            <person name="Moreau H."/>
            <person name="Not F."/>
            <person name="Otillar R."/>
            <person name="Panaud O."/>
            <person name="Pangilinan J."/>
            <person name="Paulsen I."/>
            <person name="Piegu B."/>
            <person name="Poliakov A."/>
            <person name="Robbens S."/>
            <person name="Schmutz J."/>
            <person name="Toulza E."/>
            <person name="Wyss T."/>
            <person name="Zelensky A."/>
            <person name="Zhou K."/>
            <person name="Armbrust E.V."/>
            <person name="Bhattacharya D."/>
            <person name="Goodenough U.W."/>
            <person name="Van de Peer Y."/>
            <person name="Grigoriev I.V."/>
        </authorList>
    </citation>
    <scope>NUCLEOTIDE SEQUENCE [LARGE SCALE GENOMIC DNA]</scope>
    <source>
        <strain evidence="8">RCC299 / NOUM17</strain>
    </source>
</reference>
<sequence length="279" mass="29847">MAPPPSERPGANPLRQPELLRSLFDEAFRCNVGAAASADPGRAESRAQCVDLIVRAVTDGGEDEVAEARRALESATRALEAAARGSAPEPESFRGLVGYPPAAAGVIAWVSSAMGDPEHYRQVHAGASNQVYFGMLARAAVAQPRLRERALDAVGAALAAMGKGSSEALHLGALDVAVEMVEAGHVLPTIEAATERWSRHVDPSHLRYFAGEVLEVAGPPYGGRFASAMVRLLRGANHRRGMNRAIDEFVAQVRRQREGGRLHPNLAKEDDTFLDYLAK</sequence>
<dbReference type="InterPro" id="IPR006942">
    <property type="entry name" value="TH1"/>
</dbReference>
<name>C1E0I2_MICCC</name>
<dbReference type="InParanoid" id="C1E0I2"/>
<dbReference type="AlphaFoldDB" id="C1E0I2"/>
<dbReference type="STRING" id="296587.C1E0I2"/>
<evidence type="ECO:0000256" key="6">
    <source>
        <dbReference type="ARBA" id="ARBA00023242"/>
    </source>
</evidence>
<keyword evidence="3" id="KW-0678">Repressor</keyword>
<evidence type="ECO:0000256" key="2">
    <source>
        <dbReference type="ARBA" id="ARBA00005726"/>
    </source>
</evidence>
<evidence type="ECO:0000256" key="4">
    <source>
        <dbReference type="ARBA" id="ARBA00023015"/>
    </source>
</evidence>
<dbReference type="RefSeq" id="XP_002500046.1">
    <property type="nucleotide sequence ID" value="XM_002500000.1"/>
</dbReference>